<evidence type="ECO:0000256" key="1">
    <source>
        <dbReference type="SAM" id="Phobius"/>
    </source>
</evidence>
<sequence length="71" mass="7899">MLPDASRKAVSPQGMTHIFLAIRSKKRNFSSKISPKSIVMRIHIDKEVVMTSTVVIILGILALFALLAFFL</sequence>
<gene>
    <name evidence="2" type="ORF">GCM10023143_30840</name>
</gene>
<name>A0ABP8G6D5_9BACT</name>
<keyword evidence="3" id="KW-1185">Reference proteome</keyword>
<evidence type="ECO:0000313" key="2">
    <source>
        <dbReference type="EMBL" id="GAA4318240.1"/>
    </source>
</evidence>
<organism evidence="2 3">
    <name type="scientific">Compostibacter hankyongensis</name>
    <dbReference type="NCBI Taxonomy" id="1007089"/>
    <lineage>
        <taxon>Bacteria</taxon>
        <taxon>Pseudomonadati</taxon>
        <taxon>Bacteroidota</taxon>
        <taxon>Chitinophagia</taxon>
        <taxon>Chitinophagales</taxon>
        <taxon>Chitinophagaceae</taxon>
        <taxon>Compostibacter</taxon>
    </lineage>
</organism>
<keyword evidence="1" id="KW-0472">Membrane</keyword>
<feature type="transmembrane region" description="Helical" evidence="1">
    <location>
        <begin position="48"/>
        <end position="70"/>
    </location>
</feature>
<comment type="caution">
    <text evidence="2">The sequence shown here is derived from an EMBL/GenBank/DDBJ whole genome shotgun (WGS) entry which is preliminary data.</text>
</comment>
<proteinExistence type="predicted"/>
<protein>
    <submittedName>
        <fullName evidence="2">Uncharacterized protein</fullName>
    </submittedName>
</protein>
<keyword evidence="1" id="KW-0812">Transmembrane</keyword>
<dbReference type="Proteomes" id="UP001501207">
    <property type="component" value="Unassembled WGS sequence"/>
</dbReference>
<reference evidence="3" key="1">
    <citation type="journal article" date="2019" name="Int. J. Syst. Evol. Microbiol.">
        <title>The Global Catalogue of Microorganisms (GCM) 10K type strain sequencing project: providing services to taxonomists for standard genome sequencing and annotation.</title>
        <authorList>
            <consortium name="The Broad Institute Genomics Platform"/>
            <consortium name="The Broad Institute Genome Sequencing Center for Infectious Disease"/>
            <person name="Wu L."/>
            <person name="Ma J."/>
        </authorList>
    </citation>
    <scope>NUCLEOTIDE SEQUENCE [LARGE SCALE GENOMIC DNA]</scope>
    <source>
        <strain evidence="3">JCM 17664</strain>
    </source>
</reference>
<evidence type="ECO:0000313" key="3">
    <source>
        <dbReference type="Proteomes" id="UP001501207"/>
    </source>
</evidence>
<keyword evidence="1" id="KW-1133">Transmembrane helix</keyword>
<accession>A0ABP8G6D5</accession>
<dbReference type="EMBL" id="BAABFN010000021">
    <property type="protein sequence ID" value="GAA4318240.1"/>
    <property type="molecule type" value="Genomic_DNA"/>
</dbReference>